<dbReference type="Gene3D" id="3.40.50.1820">
    <property type="entry name" value="alpha/beta hydrolase"/>
    <property type="match status" value="1"/>
</dbReference>
<dbReference type="SUPFAM" id="SSF53474">
    <property type="entry name" value="alpha/beta-Hydrolases"/>
    <property type="match status" value="1"/>
</dbReference>
<dbReference type="AlphaFoldDB" id="A0A255XQ53"/>
<evidence type="ECO:0000313" key="3">
    <source>
        <dbReference type="EMBL" id="OYQ19001.1"/>
    </source>
</evidence>
<protein>
    <recommendedName>
        <fullName evidence="2">Serine aminopeptidase S33 domain-containing protein</fullName>
    </recommendedName>
</protein>
<organism evidence="3 4">
    <name type="scientific">Elstera cyanobacteriorum</name>
    <dbReference type="NCBI Taxonomy" id="2022747"/>
    <lineage>
        <taxon>Bacteria</taxon>
        <taxon>Pseudomonadati</taxon>
        <taxon>Pseudomonadota</taxon>
        <taxon>Alphaproteobacteria</taxon>
        <taxon>Rhodospirillales</taxon>
        <taxon>Rhodospirillaceae</taxon>
        <taxon>Elstera</taxon>
    </lineage>
</organism>
<dbReference type="GO" id="GO:0016787">
    <property type="term" value="F:hydrolase activity"/>
    <property type="evidence" value="ECO:0007669"/>
    <property type="project" value="UniProtKB-KW"/>
</dbReference>
<dbReference type="PANTHER" id="PTHR16138:SF7">
    <property type="entry name" value="PALMITOYL-PROTEIN THIOESTERASE ABHD10, MITOCHONDRIAL"/>
    <property type="match status" value="1"/>
</dbReference>
<keyword evidence="4" id="KW-1185">Reference proteome</keyword>
<keyword evidence="1" id="KW-0378">Hydrolase</keyword>
<sequence>MNSVHGHPIAFRHRAGAGPQVLFIGGFRSAMSGIKARWLDFLAAQWGFGFTRFDPLGHGETGGDFLAGDISVWRDDALTMLDRVAQGQAILIGSSMGGWLMTLLALRRPERLAGLIGIASAPDFTQRIEAALTAERRAALARDGVFFRPSAYGAPDPISARLLASGRENLVLDRAHSIHVPIRLLHGTQDADVPYDCSLALAQKLTSPDLRLLLLAGGDHRLSHSRDLVALAQTLAEVGGDSAKNLATL</sequence>
<gene>
    <name evidence="3" type="ORF">CHR90_11035</name>
</gene>
<dbReference type="Pfam" id="PF12146">
    <property type="entry name" value="Hydrolase_4"/>
    <property type="match status" value="1"/>
</dbReference>
<comment type="caution">
    <text evidence="3">The sequence shown here is derived from an EMBL/GenBank/DDBJ whole genome shotgun (WGS) entry which is preliminary data.</text>
</comment>
<evidence type="ECO:0000256" key="1">
    <source>
        <dbReference type="ARBA" id="ARBA00022801"/>
    </source>
</evidence>
<dbReference type="EMBL" id="NOXS01000032">
    <property type="protein sequence ID" value="OYQ19001.1"/>
    <property type="molecule type" value="Genomic_DNA"/>
</dbReference>
<proteinExistence type="predicted"/>
<dbReference type="InterPro" id="IPR052382">
    <property type="entry name" value="ABHD10_acyl-thioesterase"/>
</dbReference>
<accession>A0A255XQ53</accession>
<dbReference type="OrthoDB" id="9813296at2"/>
<dbReference type="InterPro" id="IPR022742">
    <property type="entry name" value="Hydrolase_4"/>
</dbReference>
<evidence type="ECO:0000259" key="2">
    <source>
        <dbReference type="Pfam" id="PF12146"/>
    </source>
</evidence>
<feature type="domain" description="Serine aminopeptidase S33" evidence="2">
    <location>
        <begin position="44"/>
        <end position="127"/>
    </location>
</feature>
<dbReference type="PANTHER" id="PTHR16138">
    <property type="entry name" value="MYCOPHENOLIC ACID ACYL-GLUCURONIDE ESTERASE, MITOCHONDRIAL"/>
    <property type="match status" value="1"/>
</dbReference>
<dbReference type="InterPro" id="IPR029058">
    <property type="entry name" value="AB_hydrolase_fold"/>
</dbReference>
<name>A0A255XQ53_9PROT</name>
<reference evidence="3 4" key="1">
    <citation type="submission" date="2017-07" db="EMBL/GenBank/DDBJ databases">
        <title>Elstera cyanobacteriorum sp. nov., a novel bacterium isolated from cyanobacterial aggregates in a eutrophic lake.</title>
        <authorList>
            <person name="Cai H."/>
        </authorList>
    </citation>
    <scope>NUCLEOTIDE SEQUENCE [LARGE SCALE GENOMIC DNA]</scope>
    <source>
        <strain evidence="3 4">TH019</strain>
    </source>
</reference>
<dbReference type="Proteomes" id="UP000216361">
    <property type="component" value="Unassembled WGS sequence"/>
</dbReference>
<evidence type="ECO:0000313" key="4">
    <source>
        <dbReference type="Proteomes" id="UP000216361"/>
    </source>
</evidence>